<dbReference type="EMBL" id="CP009788">
    <property type="protein sequence ID" value="AJE03029.1"/>
    <property type="molecule type" value="Genomic_DNA"/>
</dbReference>
<evidence type="ECO:0000256" key="3">
    <source>
        <dbReference type="ARBA" id="ARBA00022603"/>
    </source>
</evidence>
<dbReference type="GO" id="GO:0005829">
    <property type="term" value="C:cytosol"/>
    <property type="evidence" value="ECO:0007669"/>
    <property type="project" value="TreeGrafter"/>
</dbReference>
<dbReference type="InterPro" id="IPR011530">
    <property type="entry name" value="rRNA_adenine_dimethylase"/>
</dbReference>
<evidence type="ECO:0000256" key="5">
    <source>
        <dbReference type="ARBA" id="ARBA00022691"/>
    </source>
</evidence>
<comment type="similarity">
    <text evidence="7">Belongs to the class I-like SAM-binding methyltransferase superfamily. rRNA adenine N(6)-methyltransferase family. RsmA subfamily.</text>
</comment>
<dbReference type="NCBIfam" id="TIGR00755">
    <property type="entry name" value="ksgA"/>
    <property type="match status" value="1"/>
</dbReference>
<keyword evidence="4 7" id="KW-0808">Transferase</keyword>
<sequence>MRGEGIRARKSLGQNFLTDRNILVRIAGLVSAGPDDRILEIGPGKGALTALLAGNGAQLVAVELDTRLVPLLREAYRENPQVEIVHGDILEIDLPALLAPYGDGVWQVAANLPYNISTPVLFLLLDNRRLFSRLVLMLQKEVGDRLAAHPGSKDYGVLSVLFQLHFDIVRELIVRPGSFHPVPKVDSAVLSFVPLDTPRVAVGDEAFFRRVVKGAFSMRRKTLWNCLRGAGLGVTDEGVAAALAQCGIEAGRRGETLGLEEFAQLANALLAKRDEQ</sequence>
<dbReference type="HAMAP" id="MF_00607">
    <property type="entry name" value="16SrRNA_methyltr_A"/>
    <property type="match status" value="1"/>
</dbReference>
<dbReference type="SUPFAM" id="SSF53335">
    <property type="entry name" value="S-adenosyl-L-methionine-dependent methyltransferases"/>
    <property type="match status" value="1"/>
</dbReference>
<evidence type="ECO:0000256" key="1">
    <source>
        <dbReference type="ARBA" id="ARBA00022490"/>
    </source>
</evidence>
<dbReference type="InterPro" id="IPR023165">
    <property type="entry name" value="rRNA_Ade_diMease-like_C"/>
</dbReference>
<dbReference type="SMART" id="SM00650">
    <property type="entry name" value="rADc"/>
    <property type="match status" value="1"/>
</dbReference>
<dbReference type="InterPro" id="IPR020596">
    <property type="entry name" value="rRNA_Ade_Mease_Trfase_CS"/>
</dbReference>
<dbReference type="STRING" id="345632.GPICK_06290"/>
<evidence type="ECO:0000256" key="4">
    <source>
        <dbReference type="ARBA" id="ARBA00022679"/>
    </source>
</evidence>
<comment type="catalytic activity">
    <reaction evidence="7">
        <text>adenosine(1518)/adenosine(1519) in 16S rRNA + 4 S-adenosyl-L-methionine = N(6)-dimethyladenosine(1518)/N(6)-dimethyladenosine(1519) in 16S rRNA + 4 S-adenosyl-L-homocysteine + 4 H(+)</text>
        <dbReference type="Rhea" id="RHEA:19609"/>
        <dbReference type="Rhea" id="RHEA-COMP:10232"/>
        <dbReference type="Rhea" id="RHEA-COMP:10233"/>
        <dbReference type="ChEBI" id="CHEBI:15378"/>
        <dbReference type="ChEBI" id="CHEBI:57856"/>
        <dbReference type="ChEBI" id="CHEBI:59789"/>
        <dbReference type="ChEBI" id="CHEBI:74411"/>
        <dbReference type="ChEBI" id="CHEBI:74493"/>
        <dbReference type="EC" id="2.1.1.182"/>
    </reaction>
</comment>
<dbReference type="GO" id="GO:0052908">
    <property type="term" value="F:16S rRNA (adenine(1518)-N(6)/adenine(1519)-N(6))-dimethyltransferase activity"/>
    <property type="evidence" value="ECO:0007669"/>
    <property type="project" value="UniProtKB-EC"/>
</dbReference>
<organism evidence="10 11">
    <name type="scientific">Geobacter pickeringii</name>
    <dbReference type="NCBI Taxonomy" id="345632"/>
    <lineage>
        <taxon>Bacteria</taxon>
        <taxon>Pseudomonadati</taxon>
        <taxon>Thermodesulfobacteriota</taxon>
        <taxon>Desulfuromonadia</taxon>
        <taxon>Geobacterales</taxon>
        <taxon>Geobacteraceae</taxon>
        <taxon>Geobacter</taxon>
    </lineage>
</organism>
<feature type="binding site" evidence="7 8">
    <location>
        <position position="17"/>
    </location>
    <ligand>
        <name>S-adenosyl-L-methionine</name>
        <dbReference type="ChEBI" id="CHEBI:59789"/>
    </ligand>
</feature>
<dbReference type="PROSITE" id="PS01131">
    <property type="entry name" value="RRNA_A_DIMETH"/>
    <property type="match status" value="1"/>
</dbReference>
<gene>
    <name evidence="7" type="primary">rsmA</name>
    <name evidence="7" type="synonym">ksgA</name>
    <name evidence="10" type="ORF">GPICK_06290</name>
</gene>
<name>A0A0B5BD55_9BACT</name>
<dbReference type="Pfam" id="PF00398">
    <property type="entry name" value="RrnaAD"/>
    <property type="match status" value="1"/>
</dbReference>
<feature type="binding site" evidence="7 8">
    <location>
        <position position="111"/>
    </location>
    <ligand>
        <name>S-adenosyl-L-methionine</name>
        <dbReference type="ChEBI" id="CHEBI:59789"/>
    </ligand>
</feature>
<feature type="domain" description="Ribosomal RNA adenine methylase transferase N-terminal" evidence="9">
    <location>
        <begin position="22"/>
        <end position="196"/>
    </location>
</feature>
<evidence type="ECO:0000313" key="10">
    <source>
        <dbReference type="EMBL" id="AJE03029.1"/>
    </source>
</evidence>
<feature type="binding site" evidence="7 8">
    <location>
        <position position="63"/>
    </location>
    <ligand>
        <name>S-adenosyl-L-methionine</name>
        <dbReference type="ChEBI" id="CHEBI:59789"/>
    </ligand>
</feature>
<keyword evidence="2 7" id="KW-0698">rRNA processing</keyword>
<feature type="binding site" evidence="7 8">
    <location>
        <position position="15"/>
    </location>
    <ligand>
        <name>S-adenosyl-L-methionine</name>
        <dbReference type="ChEBI" id="CHEBI:59789"/>
    </ligand>
</feature>
<dbReference type="RefSeq" id="WP_039741419.1">
    <property type="nucleotide sequence ID" value="NZ_CP009788.1"/>
</dbReference>
<dbReference type="HOGENOM" id="CLU_041220_0_1_7"/>
<dbReference type="KEGG" id="gpi:GPICK_06290"/>
<keyword evidence="5 7" id="KW-0949">S-adenosyl-L-methionine</keyword>
<dbReference type="AlphaFoldDB" id="A0A0B5BD55"/>
<evidence type="ECO:0000256" key="6">
    <source>
        <dbReference type="ARBA" id="ARBA00022884"/>
    </source>
</evidence>
<keyword evidence="6 7" id="KW-0694">RNA-binding</keyword>
<dbReference type="PANTHER" id="PTHR11727:SF7">
    <property type="entry name" value="DIMETHYLADENOSINE TRANSFERASE-RELATED"/>
    <property type="match status" value="1"/>
</dbReference>
<dbReference type="PANTHER" id="PTHR11727">
    <property type="entry name" value="DIMETHYLADENOSINE TRANSFERASE"/>
    <property type="match status" value="1"/>
</dbReference>
<dbReference type="CDD" id="cd02440">
    <property type="entry name" value="AdoMet_MTases"/>
    <property type="match status" value="1"/>
</dbReference>
<feature type="binding site" evidence="7 8">
    <location>
        <position position="88"/>
    </location>
    <ligand>
        <name>S-adenosyl-L-methionine</name>
        <dbReference type="ChEBI" id="CHEBI:59789"/>
    </ligand>
</feature>
<dbReference type="InterPro" id="IPR029063">
    <property type="entry name" value="SAM-dependent_MTases_sf"/>
</dbReference>
<evidence type="ECO:0000256" key="2">
    <source>
        <dbReference type="ARBA" id="ARBA00022552"/>
    </source>
</evidence>
<evidence type="ECO:0000256" key="7">
    <source>
        <dbReference type="HAMAP-Rule" id="MF_00607"/>
    </source>
</evidence>
<dbReference type="GO" id="GO:0003723">
    <property type="term" value="F:RNA binding"/>
    <property type="evidence" value="ECO:0007669"/>
    <property type="project" value="UniProtKB-UniRule"/>
</dbReference>
<keyword evidence="1 7" id="KW-0963">Cytoplasm</keyword>
<evidence type="ECO:0000313" key="11">
    <source>
        <dbReference type="Proteomes" id="UP000057609"/>
    </source>
</evidence>
<proteinExistence type="inferred from homology"/>
<accession>A0A0B5BD55</accession>
<comment type="function">
    <text evidence="7">Specifically dimethylates two adjacent adenosines (A1518 and A1519) in the loop of a conserved hairpin near the 3'-end of 16S rRNA in the 30S particle. May play a critical role in biogenesis of 30S subunits.</text>
</comment>
<comment type="subcellular location">
    <subcellularLocation>
        <location evidence="7">Cytoplasm</location>
    </subcellularLocation>
</comment>
<dbReference type="EC" id="2.1.1.182" evidence="7"/>
<reference evidence="10 11" key="1">
    <citation type="journal article" date="2015" name="Genome Announc.">
        <title>Complete Genome of Geobacter pickeringii G13T, a Metal-Reducing Isolate from Sedimentary Kaolin Deposits.</title>
        <authorList>
            <person name="Badalamenti J.P."/>
            <person name="Bond D.R."/>
        </authorList>
    </citation>
    <scope>NUCLEOTIDE SEQUENCE [LARGE SCALE GENOMIC DNA]</scope>
    <source>
        <strain evidence="10 11">G13</strain>
    </source>
</reference>
<evidence type="ECO:0000259" key="9">
    <source>
        <dbReference type="SMART" id="SM00650"/>
    </source>
</evidence>
<protein>
    <recommendedName>
        <fullName evidence="7">Ribosomal RNA small subunit methyltransferase A</fullName>
        <ecNumber evidence="7">2.1.1.182</ecNumber>
    </recommendedName>
    <alternativeName>
        <fullName evidence="7">16S rRNA (adenine(1518)-N(6)/adenine(1519)-N(6))-dimethyltransferase</fullName>
    </alternativeName>
    <alternativeName>
        <fullName evidence="7">16S rRNA dimethyladenosine transferase</fullName>
    </alternativeName>
    <alternativeName>
        <fullName evidence="7">16S rRNA dimethylase</fullName>
    </alternativeName>
    <alternativeName>
        <fullName evidence="7">S-adenosylmethionine-6-N', N'-adenosyl(rRNA) dimethyltransferase</fullName>
    </alternativeName>
</protein>
<keyword evidence="3 7" id="KW-0489">Methyltransferase</keyword>
<dbReference type="PROSITE" id="PS51689">
    <property type="entry name" value="SAM_RNA_A_N6_MT"/>
    <property type="match status" value="1"/>
</dbReference>
<feature type="binding site" evidence="7 8">
    <location>
        <position position="42"/>
    </location>
    <ligand>
        <name>S-adenosyl-L-methionine</name>
        <dbReference type="ChEBI" id="CHEBI:59789"/>
    </ligand>
</feature>
<dbReference type="Proteomes" id="UP000057609">
    <property type="component" value="Chromosome"/>
</dbReference>
<dbReference type="OrthoDB" id="9814755at2"/>
<evidence type="ECO:0000256" key="8">
    <source>
        <dbReference type="PROSITE-ProRule" id="PRU01026"/>
    </source>
</evidence>
<dbReference type="Gene3D" id="1.10.8.100">
    <property type="entry name" value="Ribosomal RNA adenine dimethylase-like, domain 2"/>
    <property type="match status" value="1"/>
</dbReference>
<keyword evidence="11" id="KW-1185">Reference proteome</keyword>
<dbReference type="InterPro" id="IPR001737">
    <property type="entry name" value="KsgA/Erm"/>
</dbReference>
<dbReference type="Gene3D" id="3.40.50.150">
    <property type="entry name" value="Vaccinia Virus protein VP39"/>
    <property type="match status" value="1"/>
</dbReference>
<dbReference type="InterPro" id="IPR020598">
    <property type="entry name" value="rRNA_Ade_methylase_Trfase_N"/>
</dbReference>